<feature type="domain" description="K Homology" evidence="6">
    <location>
        <begin position="153"/>
        <end position="224"/>
    </location>
</feature>
<dbReference type="Gene3D" id="3.30.1370.10">
    <property type="entry name" value="K Homology domain, type 1"/>
    <property type="match status" value="3"/>
</dbReference>
<dbReference type="InterPro" id="IPR004088">
    <property type="entry name" value="KH_dom_type_1"/>
</dbReference>
<organism evidence="7">
    <name type="scientific">Oppiella nova</name>
    <dbReference type="NCBI Taxonomy" id="334625"/>
    <lineage>
        <taxon>Eukaryota</taxon>
        <taxon>Metazoa</taxon>
        <taxon>Ecdysozoa</taxon>
        <taxon>Arthropoda</taxon>
        <taxon>Chelicerata</taxon>
        <taxon>Arachnida</taxon>
        <taxon>Acari</taxon>
        <taxon>Acariformes</taxon>
        <taxon>Sarcoptiformes</taxon>
        <taxon>Oribatida</taxon>
        <taxon>Brachypylina</taxon>
        <taxon>Oppioidea</taxon>
        <taxon>Oppiidae</taxon>
        <taxon>Oppiella</taxon>
    </lineage>
</organism>
<keyword evidence="3" id="KW-0539">Nucleus</keyword>
<feature type="region of interest" description="Disordered" evidence="5">
    <location>
        <begin position="1"/>
        <end position="20"/>
    </location>
</feature>
<feature type="domain" description="K Homology" evidence="6">
    <location>
        <begin position="237"/>
        <end position="309"/>
    </location>
</feature>
<dbReference type="InterPro" id="IPR015096">
    <property type="entry name" value="FUBP_C"/>
</dbReference>
<dbReference type="PANTHER" id="PTHR10288">
    <property type="entry name" value="KH DOMAIN CONTAINING RNA BINDING PROTEIN"/>
    <property type="match status" value="1"/>
</dbReference>
<feature type="compositionally biased region" description="Polar residues" evidence="5">
    <location>
        <begin position="472"/>
        <end position="483"/>
    </location>
</feature>
<accession>A0A7R9LUR9</accession>
<dbReference type="SMART" id="SM00322">
    <property type="entry name" value="KH"/>
    <property type="match status" value="3"/>
</dbReference>
<evidence type="ECO:0000256" key="4">
    <source>
        <dbReference type="PROSITE-ProRule" id="PRU00117"/>
    </source>
</evidence>
<dbReference type="InterPro" id="IPR036612">
    <property type="entry name" value="KH_dom_type_1_sf"/>
</dbReference>
<dbReference type="CDD" id="cd22397">
    <property type="entry name" value="KH-I_FUBP_rpt2"/>
    <property type="match status" value="1"/>
</dbReference>
<reference evidence="7" key="1">
    <citation type="submission" date="2020-11" db="EMBL/GenBank/DDBJ databases">
        <authorList>
            <person name="Tran Van P."/>
        </authorList>
    </citation>
    <scope>NUCLEOTIDE SEQUENCE</scope>
</reference>
<evidence type="ECO:0000259" key="6">
    <source>
        <dbReference type="SMART" id="SM00322"/>
    </source>
</evidence>
<dbReference type="OrthoDB" id="5204190at2759"/>
<proteinExistence type="predicted"/>
<evidence type="ECO:0000256" key="1">
    <source>
        <dbReference type="ARBA" id="ARBA00004123"/>
    </source>
</evidence>
<dbReference type="Pfam" id="PF00013">
    <property type="entry name" value="KH_1"/>
    <property type="match status" value="3"/>
</dbReference>
<dbReference type="InterPro" id="IPR004087">
    <property type="entry name" value="KH_dom"/>
</dbReference>
<dbReference type="EMBL" id="CAJPVJ010003123">
    <property type="protein sequence ID" value="CAG2167194.1"/>
    <property type="molecule type" value="Genomic_DNA"/>
</dbReference>
<dbReference type="Pfam" id="PF09005">
    <property type="entry name" value="FUBP_C"/>
    <property type="match status" value="1"/>
</dbReference>
<comment type="subcellular location">
    <subcellularLocation>
        <location evidence="1">Nucleus</location>
    </subcellularLocation>
</comment>
<feature type="compositionally biased region" description="Polar residues" evidence="5">
    <location>
        <begin position="310"/>
        <end position="341"/>
    </location>
</feature>
<dbReference type="EMBL" id="OC917948">
    <property type="protein sequence ID" value="CAD7648340.1"/>
    <property type="molecule type" value="Genomic_DNA"/>
</dbReference>
<dbReference type="GO" id="GO:0006355">
    <property type="term" value="P:regulation of DNA-templated transcription"/>
    <property type="evidence" value="ECO:0007669"/>
    <property type="project" value="InterPro"/>
</dbReference>
<gene>
    <name evidence="7" type="ORF">ONB1V03_LOCUS6706</name>
</gene>
<dbReference type="CDD" id="cd22398">
    <property type="entry name" value="KH-I_FUBP_rpt3"/>
    <property type="match status" value="1"/>
</dbReference>
<dbReference type="PROSITE" id="PS50084">
    <property type="entry name" value="KH_TYPE_1"/>
    <property type="match status" value="3"/>
</dbReference>
<dbReference type="GO" id="GO:0005634">
    <property type="term" value="C:nucleus"/>
    <property type="evidence" value="ECO:0007669"/>
    <property type="project" value="UniProtKB-SubCell"/>
</dbReference>
<feature type="compositionally biased region" description="Basic and acidic residues" evidence="5">
    <location>
        <begin position="442"/>
        <end position="453"/>
    </location>
</feature>
<protein>
    <recommendedName>
        <fullName evidence="6">K Homology domain-containing protein</fullName>
    </recommendedName>
</protein>
<name>A0A7R9LUR9_9ACAR</name>
<keyword evidence="2" id="KW-0677">Repeat</keyword>
<sequence>MSYHCSQCSGGGRGSPDAKRMAAFNDPIGAQLAAMKQQTFNKPNKNQRYFDGIVMNGEKTLDMMVPGSKVGYVIGKGGEMIRNLQERAGVRMTVFQETNEPTDVDKQLRIVGPPDKVDYARQLVNDLLTEKEIETVRLKTNSFNKTNEYGTQRQNNVEVPVPPQYIGLVIGKGGETIRRIQQESGCKVQFDTTKVDSSGNKVCQISGNPDAVKRAVDMVNEIVENAMQGRGPPKHRDGDEVRFGIPAHRTGAVIGRGGDTIKGLKQQSGCDIELEKVTRNGDPDQKYFLIRGPPDKIEYAQALIMDKVNGTSNAQPNSSYNDNQSSHQWPQYWEQSQPQQAEESKSQDANYAAWAAYYAQYYAQSQQQAATPTTAAPAGFGSNANGSGADGSAAGQPGDPSQGGANQEALYKQWAEYYRAYGMIKEAEQIEQMMKGGPTQPGDDKSGAEHSGVKNEPGNPSAVAYPGYNYANYPSNPSQHNSQ</sequence>
<feature type="domain" description="K Homology" evidence="6">
    <location>
        <begin position="57"/>
        <end position="129"/>
    </location>
</feature>
<feature type="region of interest" description="Disordered" evidence="5">
    <location>
        <begin position="432"/>
        <end position="483"/>
    </location>
</feature>
<dbReference type="AlphaFoldDB" id="A0A7R9LUR9"/>
<dbReference type="SUPFAM" id="SSF54791">
    <property type="entry name" value="Eukaryotic type KH-domain (KH-domain type I)"/>
    <property type="match status" value="3"/>
</dbReference>
<feature type="region of interest" description="Disordered" evidence="5">
    <location>
        <begin position="310"/>
        <end position="347"/>
    </location>
</feature>
<evidence type="ECO:0000256" key="3">
    <source>
        <dbReference type="ARBA" id="ARBA00023242"/>
    </source>
</evidence>
<evidence type="ECO:0000256" key="5">
    <source>
        <dbReference type="SAM" id="MobiDB-lite"/>
    </source>
</evidence>
<dbReference type="GO" id="GO:0003723">
    <property type="term" value="F:RNA binding"/>
    <property type="evidence" value="ECO:0007669"/>
    <property type="project" value="UniProtKB-UniRule"/>
</dbReference>
<feature type="region of interest" description="Disordered" evidence="5">
    <location>
        <begin position="373"/>
        <end position="406"/>
    </location>
</feature>
<evidence type="ECO:0000313" key="7">
    <source>
        <dbReference type="EMBL" id="CAD7648340.1"/>
    </source>
</evidence>
<dbReference type="Proteomes" id="UP000728032">
    <property type="component" value="Unassembled WGS sequence"/>
</dbReference>
<keyword evidence="4" id="KW-0694">RNA-binding</keyword>
<keyword evidence="8" id="KW-1185">Reference proteome</keyword>
<feature type="compositionally biased region" description="Low complexity" evidence="5">
    <location>
        <begin position="373"/>
        <end position="400"/>
    </location>
</feature>
<evidence type="ECO:0000256" key="2">
    <source>
        <dbReference type="ARBA" id="ARBA00022737"/>
    </source>
</evidence>
<evidence type="ECO:0000313" key="8">
    <source>
        <dbReference type="Proteomes" id="UP000728032"/>
    </source>
</evidence>